<keyword evidence="5" id="KW-1185">Reference proteome</keyword>
<dbReference type="SUPFAM" id="SSF52540">
    <property type="entry name" value="P-loop containing nucleoside triphosphate hydrolases"/>
    <property type="match status" value="1"/>
</dbReference>
<dbReference type="PROSITE" id="PS00211">
    <property type="entry name" value="ABC_TRANSPORTER_1"/>
    <property type="match status" value="1"/>
</dbReference>
<dbReference type="InterPro" id="IPR003593">
    <property type="entry name" value="AAA+_ATPase"/>
</dbReference>
<sequence length="262" mass="28772">MTTVKLQDVDVMIEQKKILHGISFEVGAGEFIGLIGPNGSGKSTLLKTIASLQPIASGKIHINGKEVHDYKPKQLAKVISYVPQDTTLDFDFTVEEIVKMGRHVHGSRFSLNDTEGVVQIEQAMRYTGIIQLRNRSMLSLSGGQRQLVFIAKALAQETPIILLDEPISALDIRFQLQVLVMLKALSKSGKTVVVVLHDLNLASRFCTKLLLLNEGRTLGFGTTANVLRADYVNSTYKVNAIVRKDDLTEAVSVTALSPDDKQ</sequence>
<evidence type="ECO:0000256" key="1">
    <source>
        <dbReference type="ARBA" id="ARBA00022741"/>
    </source>
</evidence>
<dbReference type="EMBL" id="CP129118">
    <property type="protein sequence ID" value="WOV88229.1"/>
    <property type="molecule type" value="Genomic_DNA"/>
</dbReference>
<dbReference type="InterPro" id="IPR027417">
    <property type="entry name" value="P-loop_NTPase"/>
</dbReference>
<dbReference type="PANTHER" id="PTHR42794">
    <property type="entry name" value="HEMIN IMPORT ATP-BINDING PROTEIN HMUV"/>
    <property type="match status" value="1"/>
</dbReference>
<evidence type="ECO:0000256" key="2">
    <source>
        <dbReference type="ARBA" id="ARBA00022840"/>
    </source>
</evidence>
<dbReference type="Pfam" id="PF00005">
    <property type="entry name" value="ABC_tran"/>
    <property type="match status" value="1"/>
</dbReference>
<accession>A0ABZ0L7T2</accession>
<dbReference type="PANTHER" id="PTHR42794:SF2">
    <property type="entry name" value="ABC TRANSPORTER ATP-BINDING PROTEIN"/>
    <property type="match status" value="1"/>
</dbReference>
<dbReference type="RefSeq" id="WP_317969063.1">
    <property type="nucleotide sequence ID" value="NZ_CP129118.1"/>
</dbReference>
<dbReference type="Proteomes" id="UP001303902">
    <property type="component" value="Chromosome"/>
</dbReference>
<dbReference type="GO" id="GO:0005524">
    <property type="term" value="F:ATP binding"/>
    <property type="evidence" value="ECO:0007669"/>
    <property type="project" value="UniProtKB-KW"/>
</dbReference>
<feature type="domain" description="ABC transporter" evidence="3">
    <location>
        <begin position="4"/>
        <end position="239"/>
    </location>
</feature>
<dbReference type="InterPro" id="IPR003439">
    <property type="entry name" value="ABC_transporter-like_ATP-bd"/>
</dbReference>
<reference evidence="4 5" key="1">
    <citation type="submission" date="2023-06" db="EMBL/GenBank/DDBJ databases">
        <title>Sporosarcina sp. nov., isolated from Korean tranditional fermented seafood 'Jeotgal'.</title>
        <authorList>
            <person name="Yang A.I."/>
            <person name="Shin N.-R."/>
        </authorList>
    </citation>
    <scope>NUCLEOTIDE SEQUENCE [LARGE SCALE GENOMIC DNA]</scope>
    <source>
        <strain evidence="4 5">T2O-4</strain>
    </source>
</reference>
<evidence type="ECO:0000259" key="3">
    <source>
        <dbReference type="PROSITE" id="PS50893"/>
    </source>
</evidence>
<protein>
    <submittedName>
        <fullName evidence="4">ABC transporter ATP-binding protein</fullName>
    </submittedName>
</protein>
<dbReference type="CDD" id="cd03214">
    <property type="entry name" value="ABC_Iron-Siderophores_B12_Hemin"/>
    <property type="match status" value="1"/>
</dbReference>
<gene>
    <name evidence="4" type="ORF">QWT69_03645</name>
</gene>
<name>A0ABZ0L7T2_9BACL</name>
<dbReference type="SMART" id="SM00382">
    <property type="entry name" value="AAA"/>
    <property type="match status" value="1"/>
</dbReference>
<proteinExistence type="predicted"/>
<dbReference type="Gene3D" id="3.40.50.300">
    <property type="entry name" value="P-loop containing nucleotide triphosphate hydrolases"/>
    <property type="match status" value="1"/>
</dbReference>
<organism evidence="4 5">
    <name type="scientific">Sporosarcina oncorhynchi</name>
    <dbReference type="NCBI Taxonomy" id="3056444"/>
    <lineage>
        <taxon>Bacteria</taxon>
        <taxon>Bacillati</taxon>
        <taxon>Bacillota</taxon>
        <taxon>Bacilli</taxon>
        <taxon>Bacillales</taxon>
        <taxon>Caryophanaceae</taxon>
        <taxon>Sporosarcina</taxon>
    </lineage>
</organism>
<keyword evidence="2 4" id="KW-0067">ATP-binding</keyword>
<evidence type="ECO:0000313" key="5">
    <source>
        <dbReference type="Proteomes" id="UP001303902"/>
    </source>
</evidence>
<dbReference type="PROSITE" id="PS50893">
    <property type="entry name" value="ABC_TRANSPORTER_2"/>
    <property type="match status" value="1"/>
</dbReference>
<dbReference type="InterPro" id="IPR017871">
    <property type="entry name" value="ABC_transporter-like_CS"/>
</dbReference>
<evidence type="ECO:0000313" key="4">
    <source>
        <dbReference type="EMBL" id="WOV88229.1"/>
    </source>
</evidence>
<keyword evidence="1" id="KW-0547">Nucleotide-binding</keyword>